<dbReference type="SUPFAM" id="SSF50475">
    <property type="entry name" value="FMN-binding split barrel"/>
    <property type="match status" value="1"/>
</dbReference>
<evidence type="ECO:0000259" key="4">
    <source>
        <dbReference type="SMART" id="SM00903"/>
    </source>
</evidence>
<name>A0A9D1NKA4_9BACT</name>
<sequence length="191" mass="20616">MDNDIVPVALEKAYRLLNLGATSIVSAEFGGESDAMPAAWTCPLSMEPFRAAAVVDGPHFTRRLIDESGMFALQLPTAGIARATLALGSVSKNDDPAKLEKSGAHFFFADGFRLPLVEGCAGWMIFKVVPGEERNAKAHDLIIGECVAAWADARVFANGHWQFEEAPPSLRTLHYVAGQHFYAIGEAVNLD</sequence>
<comment type="caution">
    <text evidence="5">The sequence shown here is derived from an EMBL/GenBank/DDBJ whole genome shotgun (WGS) entry which is preliminary data.</text>
</comment>
<evidence type="ECO:0000256" key="1">
    <source>
        <dbReference type="ARBA" id="ARBA00001917"/>
    </source>
</evidence>
<evidence type="ECO:0000256" key="3">
    <source>
        <dbReference type="ARBA" id="ARBA00038054"/>
    </source>
</evidence>
<protein>
    <submittedName>
        <fullName evidence="5">Flavin reductase</fullName>
    </submittedName>
</protein>
<dbReference type="Gene3D" id="2.30.110.10">
    <property type="entry name" value="Electron Transport, Fmn-binding Protein, Chain A"/>
    <property type="match status" value="1"/>
</dbReference>
<dbReference type="PANTHER" id="PTHR43567">
    <property type="entry name" value="FLAVOREDOXIN-RELATED-RELATED"/>
    <property type="match status" value="1"/>
</dbReference>
<evidence type="ECO:0000313" key="6">
    <source>
        <dbReference type="Proteomes" id="UP000886812"/>
    </source>
</evidence>
<feature type="domain" description="Flavin reductase like" evidence="4">
    <location>
        <begin position="15"/>
        <end position="158"/>
    </location>
</feature>
<comment type="similarity">
    <text evidence="3">Belongs to the flavoredoxin family.</text>
</comment>
<keyword evidence="2" id="KW-0285">Flavoprotein</keyword>
<dbReference type="GO" id="GO:0010181">
    <property type="term" value="F:FMN binding"/>
    <property type="evidence" value="ECO:0007669"/>
    <property type="project" value="InterPro"/>
</dbReference>
<evidence type="ECO:0000313" key="5">
    <source>
        <dbReference type="EMBL" id="HIV04693.1"/>
    </source>
</evidence>
<reference evidence="5" key="1">
    <citation type="submission" date="2020-10" db="EMBL/GenBank/DDBJ databases">
        <authorList>
            <person name="Gilroy R."/>
        </authorList>
    </citation>
    <scope>NUCLEOTIDE SEQUENCE</scope>
    <source>
        <strain evidence="5">10669</strain>
    </source>
</reference>
<dbReference type="EMBL" id="DVOG01000157">
    <property type="protein sequence ID" value="HIV04693.1"/>
    <property type="molecule type" value="Genomic_DNA"/>
</dbReference>
<dbReference type="AlphaFoldDB" id="A0A9D1NKA4"/>
<organism evidence="5 6">
    <name type="scientific">Candidatus Spyradosoma merdigallinarum</name>
    <dbReference type="NCBI Taxonomy" id="2840950"/>
    <lineage>
        <taxon>Bacteria</taxon>
        <taxon>Pseudomonadati</taxon>
        <taxon>Verrucomicrobiota</taxon>
        <taxon>Opitutia</taxon>
        <taxon>Opitutia incertae sedis</taxon>
        <taxon>Candidatus Spyradosoma</taxon>
    </lineage>
</organism>
<dbReference type="InterPro" id="IPR002563">
    <property type="entry name" value="Flavin_Rdtase-like_dom"/>
</dbReference>
<dbReference type="GO" id="GO:0016646">
    <property type="term" value="F:oxidoreductase activity, acting on the CH-NH group of donors, NAD or NADP as acceptor"/>
    <property type="evidence" value="ECO:0007669"/>
    <property type="project" value="UniProtKB-ARBA"/>
</dbReference>
<dbReference type="InterPro" id="IPR012349">
    <property type="entry name" value="Split_barrel_FMN-bd"/>
</dbReference>
<proteinExistence type="inferred from homology"/>
<dbReference type="PANTHER" id="PTHR43567:SF1">
    <property type="entry name" value="FLAVOREDOXIN"/>
    <property type="match status" value="1"/>
</dbReference>
<dbReference type="Proteomes" id="UP000886812">
    <property type="component" value="Unassembled WGS sequence"/>
</dbReference>
<dbReference type="InterPro" id="IPR052174">
    <property type="entry name" value="Flavoredoxin"/>
</dbReference>
<dbReference type="SMART" id="SM00903">
    <property type="entry name" value="Flavin_Reduct"/>
    <property type="match status" value="1"/>
</dbReference>
<dbReference type="Pfam" id="PF01613">
    <property type="entry name" value="Flavin_Reduct"/>
    <property type="match status" value="1"/>
</dbReference>
<accession>A0A9D1NKA4</accession>
<evidence type="ECO:0000256" key="2">
    <source>
        <dbReference type="ARBA" id="ARBA00022630"/>
    </source>
</evidence>
<gene>
    <name evidence="5" type="ORF">IAC75_06065</name>
</gene>
<comment type="cofactor">
    <cofactor evidence="1">
        <name>FMN</name>
        <dbReference type="ChEBI" id="CHEBI:58210"/>
    </cofactor>
</comment>
<reference evidence="5" key="2">
    <citation type="journal article" date="2021" name="PeerJ">
        <title>Extensive microbial diversity within the chicken gut microbiome revealed by metagenomics and culture.</title>
        <authorList>
            <person name="Gilroy R."/>
            <person name="Ravi A."/>
            <person name="Getino M."/>
            <person name="Pursley I."/>
            <person name="Horton D.L."/>
            <person name="Alikhan N.F."/>
            <person name="Baker D."/>
            <person name="Gharbi K."/>
            <person name="Hall N."/>
            <person name="Watson M."/>
            <person name="Adriaenssens E.M."/>
            <person name="Foster-Nyarko E."/>
            <person name="Jarju S."/>
            <person name="Secka A."/>
            <person name="Antonio M."/>
            <person name="Oren A."/>
            <person name="Chaudhuri R.R."/>
            <person name="La Ragione R."/>
            <person name="Hildebrand F."/>
            <person name="Pallen M.J."/>
        </authorList>
    </citation>
    <scope>NUCLEOTIDE SEQUENCE</scope>
    <source>
        <strain evidence="5">10669</strain>
    </source>
</reference>